<keyword evidence="3 5" id="KW-0378">Hydrolase</keyword>
<dbReference type="OMA" id="NAVVCQV"/>
<evidence type="ECO:0000256" key="5">
    <source>
        <dbReference type="RuleBase" id="RU368024"/>
    </source>
</evidence>
<evidence type="ECO:0000259" key="8">
    <source>
        <dbReference type="Pfam" id="PF02897"/>
    </source>
</evidence>
<proteinExistence type="inferred from homology"/>
<dbReference type="Gene3D" id="2.130.10.120">
    <property type="entry name" value="Prolyl oligopeptidase, N-terminal domain"/>
    <property type="match status" value="1"/>
</dbReference>
<feature type="domain" description="Peptidase S9A N-terminal" evidence="8">
    <location>
        <begin position="27"/>
        <end position="130"/>
    </location>
</feature>
<keyword evidence="10" id="KW-1185">Reference proteome</keyword>
<dbReference type="KEGG" id="mpp:MICPUCDRAFT_45223"/>
<dbReference type="PANTHER" id="PTHR42881:SF13">
    <property type="entry name" value="PROLYL ENDOPEPTIDASE"/>
    <property type="match status" value="1"/>
</dbReference>
<dbReference type="InterPro" id="IPR023302">
    <property type="entry name" value="Pept_S9A_N"/>
</dbReference>
<dbReference type="AlphaFoldDB" id="C1MJZ4"/>
<dbReference type="GO" id="GO:0005829">
    <property type="term" value="C:cytosol"/>
    <property type="evidence" value="ECO:0007669"/>
    <property type="project" value="TreeGrafter"/>
</dbReference>
<evidence type="ECO:0000259" key="7">
    <source>
        <dbReference type="Pfam" id="PF00326"/>
    </source>
</evidence>
<dbReference type="Pfam" id="PF02897">
    <property type="entry name" value="Peptidase_S9_N"/>
    <property type="match status" value="1"/>
</dbReference>
<dbReference type="OrthoDB" id="496288at2759"/>
<accession>C1MJZ4</accession>
<evidence type="ECO:0000256" key="6">
    <source>
        <dbReference type="SAM" id="MobiDB-lite"/>
    </source>
</evidence>
<dbReference type="eggNOG" id="KOG2237">
    <property type="taxonomic scope" value="Eukaryota"/>
</dbReference>
<dbReference type="EC" id="3.4.21.-" evidence="5"/>
<dbReference type="STRING" id="564608.C1MJZ4"/>
<name>C1MJZ4_MICPC</name>
<dbReference type="InterPro" id="IPR001375">
    <property type="entry name" value="Peptidase_S9_cat"/>
</dbReference>
<dbReference type="GO" id="GO:0004252">
    <property type="term" value="F:serine-type endopeptidase activity"/>
    <property type="evidence" value="ECO:0007669"/>
    <property type="project" value="UniProtKB-UniRule"/>
</dbReference>
<feature type="domain" description="Peptidase S9 prolyl oligopeptidase catalytic" evidence="7">
    <location>
        <begin position="513"/>
        <end position="711"/>
    </location>
</feature>
<evidence type="ECO:0000256" key="2">
    <source>
        <dbReference type="ARBA" id="ARBA00022670"/>
    </source>
</evidence>
<dbReference type="GeneID" id="9681907"/>
<sequence>MPPRDASGDPAGDDHGDATPPPPEDVFLEDLRSERSMRWVESENARALRAIVGPDRAIEDDPMFAALRAIYDDKKKIPNVRARGDLVYNFWQDQDHLKGIWRRTTMTEFAKEDPAWETVLDVDALAEKEGRSWVWKGPSFLDYGPGQERRVDRCVVKLSDGGGDACVTREFDVVEKRFVSPEDEDAFVLPEGKNNFCWVDRDVAWVGVDRGEGTVSPSGYPLTIAEWRRGTKLEDAREIWRGEPKDVVAAGMAYWDKGTRYKARADDVTGEMVKVDVPSDFSFSTFADHVVIHCKSRWGPGGSLPEGVSYASGTVLAHPAAAFVRGERDAFTVLYAPANDRCAYGRCSETRDYLLVHALENMVTKVYVFEYKRAANAAKGEGGETASSRFSLVKEYVAPDCQSFSASGVDSNFTNDLFVTTDGFLTPVTLSLASAPNLEDATPLKKNTSHFDASGMSVELSHATSDDGTEVPYFLVRGAGTVAGTPAPTVMYGYGGFEIPMLPGYGATTGYALLSNGFNYVLTCIRGGGEFGPEWHRAAKKSKRWRAFEDFSSVAKDLCQRNVTTANALACVGGSNGGLLAGAMTTFYPHLFGAVVSQCPLLDMERYVLLTSGPSWIDEYGDPNDAAEREFLLEYSPYHNLEKGHLPATLFTTSTADDRVHPSHARRFVHKCSALGIGKDVLYHEMIEGGHAGAADNAARAAVKTLENRFLIDTLRRGTRSVE</sequence>
<dbReference type="InterPro" id="IPR002470">
    <property type="entry name" value="Peptidase_S9A"/>
</dbReference>
<evidence type="ECO:0000256" key="1">
    <source>
        <dbReference type="ARBA" id="ARBA00005228"/>
    </source>
</evidence>
<dbReference type="PANTHER" id="PTHR42881">
    <property type="entry name" value="PROLYL ENDOPEPTIDASE"/>
    <property type="match status" value="1"/>
</dbReference>
<keyword evidence="4 5" id="KW-0720">Serine protease</keyword>
<dbReference type="Pfam" id="PF00326">
    <property type="entry name" value="Peptidase_S9"/>
    <property type="match status" value="1"/>
</dbReference>
<reference evidence="9 10" key="1">
    <citation type="journal article" date="2009" name="Science">
        <title>Green evolution and dynamic adaptations revealed by genomes of the marine picoeukaryotes Micromonas.</title>
        <authorList>
            <person name="Worden A.Z."/>
            <person name="Lee J.H."/>
            <person name="Mock T."/>
            <person name="Rouze P."/>
            <person name="Simmons M.P."/>
            <person name="Aerts A.L."/>
            <person name="Allen A.E."/>
            <person name="Cuvelier M.L."/>
            <person name="Derelle E."/>
            <person name="Everett M.V."/>
            <person name="Foulon E."/>
            <person name="Grimwood J."/>
            <person name="Gundlach H."/>
            <person name="Henrissat B."/>
            <person name="Napoli C."/>
            <person name="McDonald S.M."/>
            <person name="Parker M.S."/>
            <person name="Rombauts S."/>
            <person name="Salamov A."/>
            <person name="Von Dassow P."/>
            <person name="Badger J.H."/>
            <person name="Coutinho P.M."/>
            <person name="Demir E."/>
            <person name="Dubchak I."/>
            <person name="Gentemann C."/>
            <person name="Eikrem W."/>
            <person name="Gready J.E."/>
            <person name="John U."/>
            <person name="Lanier W."/>
            <person name="Lindquist E.A."/>
            <person name="Lucas S."/>
            <person name="Mayer K.F."/>
            <person name="Moreau H."/>
            <person name="Not F."/>
            <person name="Otillar R."/>
            <person name="Panaud O."/>
            <person name="Pangilinan J."/>
            <person name="Paulsen I."/>
            <person name="Piegu B."/>
            <person name="Poliakov A."/>
            <person name="Robbens S."/>
            <person name="Schmutz J."/>
            <person name="Toulza E."/>
            <person name="Wyss T."/>
            <person name="Zelensky A."/>
            <person name="Zhou K."/>
            <person name="Armbrust E.V."/>
            <person name="Bhattacharya D."/>
            <person name="Goodenough U.W."/>
            <person name="Van de Peer Y."/>
            <person name="Grigoriev I.V."/>
        </authorList>
    </citation>
    <scope>NUCLEOTIDE SEQUENCE [LARGE SCALE GENOMIC DNA]</scope>
    <source>
        <strain evidence="9 10">CCMP1545</strain>
    </source>
</reference>
<keyword evidence="2 5" id="KW-0645">Protease</keyword>
<dbReference type="InterPro" id="IPR029058">
    <property type="entry name" value="AB_hydrolase_fold"/>
</dbReference>
<dbReference type="EMBL" id="GG663736">
    <property type="protein sequence ID" value="EEH59280.1"/>
    <property type="molecule type" value="Genomic_DNA"/>
</dbReference>
<dbReference type="SUPFAM" id="SSF50993">
    <property type="entry name" value="Peptidase/esterase 'gauge' domain"/>
    <property type="match status" value="1"/>
</dbReference>
<evidence type="ECO:0000313" key="9">
    <source>
        <dbReference type="EMBL" id="EEH59280.1"/>
    </source>
</evidence>
<dbReference type="Proteomes" id="UP000001876">
    <property type="component" value="Unassembled WGS sequence"/>
</dbReference>
<dbReference type="GO" id="GO:0070012">
    <property type="term" value="F:oligopeptidase activity"/>
    <property type="evidence" value="ECO:0007669"/>
    <property type="project" value="TreeGrafter"/>
</dbReference>
<dbReference type="GO" id="GO:0006508">
    <property type="term" value="P:proteolysis"/>
    <property type="evidence" value="ECO:0007669"/>
    <property type="project" value="UniProtKB-KW"/>
</dbReference>
<dbReference type="SUPFAM" id="SSF53474">
    <property type="entry name" value="alpha/beta-Hydrolases"/>
    <property type="match status" value="1"/>
</dbReference>
<dbReference type="InterPro" id="IPR051167">
    <property type="entry name" value="Prolyl_oligopep/macrocyclase"/>
</dbReference>
<comment type="similarity">
    <text evidence="1 5">Belongs to the peptidase S9A family.</text>
</comment>
<evidence type="ECO:0000313" key="10">
    <source>
        <dbReference type="Proteomes" id="UP000001876"/>
    </source>
</evidence>
<evidence type="ECO:0000256" key="3">
    <source>
        <dbReference type="ARBA" id="ARBA00022801"/>
    </source>
</evidence>
<gene>
    <name evidence="9" type="ORF">MICPUCDRAFT_45223</name>
</gene>
<feature type="region of interest" description="Disordered" evidence="6">
    <location>
        <begin position="1"/>
        <end position="26"/>
    </location>
</feature>
<protein>
    <recommendedName>
        <fullName evidence="5">Prolyl endopeptidase</fullName>
        <ecNumber evidence="5">3.4.21.-</ecNumber>
    </recommendedName>
</protein>
<dbReference type="RefSeq" id="XP_003055904.1">
    <property type="nucleotide sequence ID" value="XM_003055858.1"/>
</dbReference>
<dbReference type="Gene3D" id="3.40.50.1820">
    <property type="entry name" value="alpha/beta hydrolase"/>
    <property type="match status" value="1"/>
</dbReference>
<organism evidence="10">
    <name type="scientific">Micromonas pusilla (strain CCMP1545)</name>
    <name type="common">Picoplanktonic green alga</name>
    <dbReference type="NCBI Taxonomy" id="564608"/>
    <lineage>
        <taxon>Eukaryota</taxon>
        <taxon>Viridiplantae</taxon>
        <taxon>Chlorophyta</taxon>
        <taxon>Mamiellophyceae</taxon>
        <taxon>Mamiellales</taxon>
        <taxon>Mamiellaceae</taxon>
        <taxon>Micromonas</taxon>
    </lineage>
</organism>
<dbReference type="PRINTS" id="PR00862">
    <property type="entry name" value="PROLIGOPTASE"/>
</dbReference>
<evidence type="ECO:0000256" key="4">
    <source>
        <dbReference type="ARBA" id="ARBA00022825"/>
    </source>
</evidence>